<dbReference type="Gene3D" id="2.60.120.330">
    <property type="entry name" value="B-lactam Antibiotic, Isopenicillin N Synthase, Chain"/>
    <property type="match status" value="1"/>
</dbReference>
<evidence type="ECO:0000256" key="1">
    <source>
        <dbReference type="SAM" id="MobiDB-lite"/>
    </source>
</evidence>
<dbReference type="PANTHER" id="PTHR48420:SF1">
    <property type="entry name" value="NON-HAEM DIOXYGENASE N-TERMINAL DOMAIN-CONTAINING PROTEIN"/>
    <property type="match status" value="1"/>
</dbReference>
<feature type="region of interest" description="Disordered" evidence="1">
    <location>
        <begin position="258"/>
        <end position="290"/>
    </location>
</feature>
<evidence type="ECO:0008006" key="4">
    <source>
        <dbReference type="Google" id="ProtNLM"/>
    </source>
</evidence>
<reference evidence="2" key="1">
    <citation type="submission" date="2015-01" db="EMBL/GenBank/DDBJ databases">
        <title>The Genome Sequence of Cladophialophora bantiana CBS 173.52.</title>
        <authorList>
            <consortium name="The Broad Institute Genomics Platform"/>
            <person name="Cuomo C."/>
            <person name="de Hoog S."/>
            <person name="Gorbushina A."/>
            <person name="Stielow B."/>
            <person name="Teixiera M."/>
            <person name="Abouelleil A."/>
            <person name="Chapman S.B."/>
            <person name="Priest M."/>
            <person name="Young S.K."/>
            <person name="Wortman J."/>
            <person name="Nusbaum C."/>
            <person name="Birren B."/>
        </authorList>
    </citation>
    <scope>NUCLEOTIDE SEQUENCE [LARGE SCALE GENOMIC DNA]</scope>
    <source>
        <strain evidence="2">CBS 173.52</strain>
    </source>
</reference>
<keyword evidence="3" id="KW-1185">Reference proteome</keyword>
<evidence type="ECO:0000313" key="2">
    <source>
        <dbReference type="EMBL" id="KIW87316.1"/>
    </source>
</evidence>
<dbReference type="VEuPathDB" id="FungiDB:Z519_11952"/>
<dbReference type="HOGENOM" id="CLU_045411_1_0_1"/>
<accession>A0A0D2EAZ6</accession>
<feature type="compositionally biased region" description="Polar residues" evidence="1">
    <location>
        <begin position="207"/>
        <end position="220"/>
    </location>
</feature>
<gene>
    <name evidence="2" type="ORF">Z519_11952</name>
</gene>
<dbReference type="InterPro" id="IPR027443">
    <property type="entry name" value="IPNS-like_sf"/>
</dbReference>
<dbReference type="AlphaFoldDB" id="A0A0D2EAZ6"/>
<protein>
    <recommendedName>
        <fullName evidence="4">Clavaminate synthase-like protein</fullName>
    </recommendedName>
</protein>
<sequence>MKYKQAIPVTVSLRDLQSNSVPFSTLLDAFGPDSLGILVVTDLPSTFPSLRQKVLSNASRLAHLPPQKLQNLTKPSAKYLVGWSHGVETLRPGVVDTAKGSYYINCAFYKSPSLQSADGEKFPGFEEYTAPNVWPEEADVPEFRSDAEELIRLIINTAVLVARACDRFAEHEIDGYEAGYLEKVVQGSETTKARLLHYFPTAHETGSGKSANVDSNGNLNEEQEKAKAKDKPEIDDSWCTTHLDHGCLTGLTSAMFLDESSPSPSPSSSSSSASEYAELPSSPDPQSGLYILSRSGQIHKVSIPRDALAFQTGEALELITRGRFKAVPHFVKGVDLNNVVADGTDGTPMSRNITRNTLAVFTQPNLDEPVDLETGLTFGEFARGVVKRNTAG</sequence>
<dbReference type="RefSeq" id="XP_016613985.1">
    <property type="nucleotide sequence ID" value="XM_016769660.1"/>
</dbReference>
<name>A0A0D2EAZ6_CLAB1</name>
<organism evidence="2 3">
    <name type="scientific">Cladophialophora bantiana (strain ATCC 10958 / CBS 173.52 / CDC B-1940 / NIH 8579)</name>
    <name type="common">Xylohypha bantiana</name>
    <dbReference type="NCBI Taxonomy" id="1442370"/>
    <lineage>
        <taxon>Eukaryota</taxon>
        <taxon>Fungi</taxon>
        <taxon>Dikarya</taxon>
        <taxon>Ascomycota</taxon>
        <taxon>Pezizomycotina</taxon>
        <taxon>Eurotiomycetes</taxon>
        <taxon>Chaetothyriomycetidae</taxon>
        <taxon>Chaetothyriales</taxon>
        <taxon>Herpotrichiellaceae</taxon>
        <taxon>Cladophialophora</taxon>
    </lineage>
</organism>
<dbReference type="Proteomes" id="UP000053789">
    <property type="component" value="Unassembled WGS sequence"/>
</dbReference>
<feature type="compositionally biased region" description="Low complexity" evidence="1">
    <location>
        <begin position="259"/>
        <end position="281"/>
    </location>
</feature>
<dbReference type="EMBL" id="KN847004">
    <property type="protein sequence ID" value="KIW87316.1"/>
    <property type="molecule type" value="Genomic_DNA"/>
</dbReference>
<dbReference type="SUPFAM" id="SSF51197">
    <property type="entry name" value="Clavaminate synthase-like"/>
    <property type="match status" value="1"/>
</dbReference>
<dbReference type="GeneID" id="27704880"/>
<dbReference type="PANTHER" id="PTHR48420">
    <property type="entry name" value="NON-HAEM DIOXYGENASE N-TERMINAL DOMAIN-CONTAINING PROTEIN"/>
    <property type="match status" value="1"/>
</dbReference>
<feature type="compositionally biased region" description="Basic and acidic residues" evidence="1">
    <location>
        <begin position="222"/>
        <end position="233"/>
    </location>
</feature>
<proteinExistence type="predicted"/>
<evidence type="ECO:0000313" key="3">
    <source>
        <dbReference type="Proteomes" id="UP000053789"/>
    </source>
</evidence>
<dbReference type="OrthoDB" id="438224at2759"/>
<feature type="region of interest" description="Disordered" evidence="1">
    <location>
        <begin position="206"/>
        <end position="233"/>
    </location>
</feature>